<dbReference type="SUPFAM" id="SSF109755">
    <property type="entry name" value="PhoU-like"/>
    <property type="match status" value="1"/>
</dbReference>
<dbReference type="GO" id="GO:0030643">
    <property type="term" value="P:intracellular phosphate ion homeostasis"/>
    <property type="evidence" value="ECO:0007669"/>
    <property type="project" value="InterPro"/>
</dbReference>
<evidence type="ECO:0000313" key="9">
    <source>
        <dbReference type="Proteomes" id="UP000284243"/>
    </source>
</evidence>
<dbReference type="Gene3D" id="1.20.58.220">
    <property type="entry name" value="Phosphate transport system protein phou homolog 2, domain 2"/>
    <property type="match status" value="2"/>
</dbReference>
<evidence type="ECO:0000313" key="5">
    <source>
        <dbReference type="EMBL" id="RGU56120.1"/>
    </source>
</evidence>
<reference evidence="4" key="3">
    <citation type="submission" date="2023-01" db="EMBL/GenBank/DDBJ databases">
        <title>Human gut microbiome strain richness.</title>
        <authorList>
            <person name="Chen-Liaw A."/>
        </authorList>
    </citation>
    <scope>NUCLEOTIDE SEQUENCE</scope>
    <source>
        <strain evidence="4">RTP21484st1_B7_RTP21484_190118</strain>
    </source>
</reference>
<dbReference type="PANTHER" id="PTHR42930:SF3">
    <property type="entry name" value="PHOSPHATE-SPECIFIC TRANSPORT SYSTEM ACCESSORY PROTEIN PHOU"/>
    <property type="match status" value="1"/>
</dbReference>
<feature type="domain" description="PhoU" evidence="2">
    <location>
        <begin position="122"/>
        <end position="209"/>
    </location>
</feature>
<dbReference type="Proteomes" id="UP001212263">
    <property type="component" value="Unassembled WGS sequence"/>
</dbReference>
<dbReference type="EMBL" id="JAKNDN010000017">
    <property type="protein sequence ID" value="MCG4960150.1"/>
    <property type="molecule type" value="Genomic_DNA"/>
</dbReference>
<dbReference type="OMA" id="QAIYLMM"/>
<evidence type="ECO:0000256" key="1">
    <source>
        <dbReference type="ARBA" id="ARBA00008107"/>
    </source>
</evidence>
<dbReference type="PANTHER" id="PTHR42930">
    <property type="entry name" value="PHOSPHATE-SPECIFIC TRANSPORT SYSTEM ACCESSORY PROTEIN PHOU"/>
    <property type="match status" value="1"/>
</dbReference>
<evidence type="ECO:0000259" key="2">
    <source>
        <dbReference type="Pfam" id="PF01895"/>
    </source>
</evidence>
<dbReference type="Proteomes" id="UP000284243">
    <property type="component" value="Unassembled WGS sequence"/>
</dbReference>
<reference evidence="3" key="2">
    <citation type="submission" date="2022-01" db="EMBL/GenBank/DDBJ databases">
        <title>Collection of gut derived symbiotic bacterial strains cultured from healthy donors.</title>
        <authorList>
            <person name="Lin H."/>
            <person name="Kohout C."/>
            <person name="Waligurski E."/>
            <person name="Pamer E.G."/>
        </authorList>
    </citation>
    <scope>NUCLEOTIDE SEQUENCE</scope>
    <source>
        <strain evidence="3">DFI.1.149</strain>
    </source>
</reference>
<organism evidence="7 10">
    <name type="scientific">Odoribacter splanchnicus</name>
    <dbReference type="NCBI Taxonomy" id="28118"/>
    <lineage>
        <taxon>Bacteria</taxon>
        <taxon>Pseudomonadati</taxon>
        <taxon>Bacteroidota</taxon>
        <taxon>Bacteroidia</taxon>
        <taxon>Bacteroidales</taxon>
        <taxon>Odoribacteraceae</taxon>
        <taxon>Odoribacter</taxon>
    </lineage>
</organism>
<accession>A0A413I450</accession>
<comment type="caution">
    <text evidence="7">The sequence shown here is derived from an EMBL/GenBank/DDBJ whole genome shotgun (WGS) entry which is preliminary data.</text>
</comment>
<gene>
    <name evidence="6" type="ORF">DWW24_05075</name>
    <name evidence="5" type="ORF">DWW57_10185</name>
    <name evidence="7" type="ORF">DXA53_19705</name>
    <name evidence="3" type="ORF">L0P03_09855</name>
    <name evidence="4" type="ORF">PN645_12710</name>
</gene>
<feature type="domain" description="PhoU" evidence="2">
    <location>
        <begin position="19"/>
        <end position="103"/>
    </location>
</feature>
<evidence type="ECO:0000313" key="10">
    <source>
        <dbReference type="Proteomes" id="UP000284434"/>
    </source>
</evidence>
<evidence type="ECO:0000313" key="7">
    <source>
        <dbReference type="EMBL" id="RGY02181.1"/>
    </source>
</evidence>
<dbReference type="GeneID" id="61275251"/>
<dbReference type="GO" id="GO:0045936">
    <property type="term" value="P:negative regulation of phosphate metabolic process"/>
    <property type="evidence" value="ECO:0007669"/>
    <property type="project" value="InterPro"/>
</dbReference>
<reference evidence="8 9" key="1">
    <citation type="submission" date="2018-08" db="EMBL/GenBank/DDBJ databases">
        <title>A genome reference for cultivated species of the human gut microbiota.</title>
        <authorList>
            <person name="Zou Y."/>
            <person name="Xue W."/>
            <person name="Luo G."/>
        </authorList>
    </citation>
    <scope>NUCLEOTIDE SEQUENCE [LARGE SCALE GENOMIC DNA]</scope>
    <source>
        <strain evidence="6 8">AF14-6AC</strain>
        <strain evidence="5 9">AF16-14</strain>
        <strain evidence="7 10">OF03-11</strain>
    </source>
</reference>
<dbReference type="Pfam" id="PF01895">
    <property type="entry name" value="PhoU"/>
    <property type="match status" value="2"/>
</dbReference>
<dbReference type="InterPro" id="IPR026022">
    <property type="entry name" value="PhoU_dom"/>
</dbReference>
<dbReference type="InterPro" id="IPR028366">
    <property type="entry name" value="PhoU"/>
</dbReference>
<proteinExistence type="inferred from homology"/>
<evidence type="ECO:0000313" key="4">
    <source>
        <dbReference type="EMBL" id="MDB9223864.1"/>
    </source>
</evidence>
<evidence type="ECO:0000313" key="8">
    <source>
        <dbReference type="Proteomes" id="UP000283426"/>
    </source>
</evidence>
<sequence>MPTLKEKVFSRITEDFQVLAKIVIRQLNLTKQLMDDNHKEEIYTEINNNERIIDSIEVKIRNEVINMIVLYSPRATNLRMIISYYDMTAYLERIGDLILNVSHFMKKIAVDDCLFTTYKKDLLKMLSLTESMTQNAIFAFTCEDIQLAKETIETDDQVDELHHFIGQHLPTQCFDKILSQQEVTDALCINSMAYNIERIGDNATNIAEAAIYLIEGKNIKHWPKPDEDLLLAGSEG</sequence>
<evidence type="ECO:0000313" key="3">
    <source>
        <dbReference type="EMBL" id="MCG4960150.1"/>
    </source>
</evidence>
<dbReference type="AlphaFoldDB" id="A0A413I450"/>
<dbReference type="Proteomes" id="UP001199750">
    <property type="component" value="Unassembled WGS sequence"/>
</dbReference>
<dbReference type="EMBL" id="QSCO01000049">
    <property type="protein sequence ID" value="RGY02181.1"/>
    <property type="molecule type" value="Genomic_DNA"/>
</dbReference>
<dbReference type="InterPro" id="IPR038078">
    <property type="entry name" value="PhoU-like_sf"/>
</dbReference>
<dbReference type="EMBL" id="QRYC01000012">
    <property type="protein sequence ID" value="RGU56120.1"/>
    <property type="molecule type" value="Genomic_DNA"/>
</dbReference>
<protein>
    <submittedName>
        <fullName evidence="7">Phosphate uptake regulator PhoU</fullName>
    </submittedName>
</protein>
<comment type="similarity">
    <text evidence="1">Belongs to the PhoU family.</text>
</comment>
<dbReference type="RefSeq" id="WP_013612221.1">
    <property type="nucleotide sequence ID" value="NZ_CABJFF010000011.1"/>
</dbReference>
<dbReference type="Proteomes" id="UP000283426">
    <property type="component" value="Unassembled WGS sequence"/>
</dbReference>
<name>A0A413I450_9BACT</name>
<dbReference type="EMBL" id="QRYW01000008">
    <property type="protein sequence ID" value="RGV28610.1"/>
    <property type="molecule type" value="Genomic_DNA"/>
</dbReference>
<evidence type="ECO:0000313" key="6">
    <source>
        <dbReference type="EMBL" id="RGV28610.1"/>
    </source>
</evidence>
<dbReference type="EMBL" id="JAQMRD010000016">
    <property type="protein sequence ID" value="MDB9223864.1"/>
    <property type="molecule type" value="Genomic_DNA"/>
</dbReference>
<dbReference type="Proteomes" id="UP000284434">
    <property type="component" value="Unassembled WGS sequence"/>
</dbReference>